<comment type="caution">
    <text evidence="2">The sequence shown here is derived from an EMBL/GenBank/DDBJ whole genome shotgun (WGS) entry which is preliminary data.</text>
</comment>
<proteinExistence type="predicted"/>
<feature type="transmembrane region" description="Helical" evidence="1">
    <location>
        <begin position="55"/>
        <end position="74"/>
    </location>
</feature>
<keyword evidence="3" id="KW-1185">Reference proteome</keyword>
<accession>A0A918TSE6</accession>
<keyword evidence="1" id="KW-1133">Transmembrane helix</keyword>
<keyword evidence="1" id="KW-0812">Transmembrane</keyword>
<dbReference type="Proteomes" id="UP000638981">
    <property type="component" value="Unassembled WGS sequence"/>
</dbReference>
<evidence type="ECO:0000313" key="3">
    <source>
        <dbReference type="Proteomes" id="UP000638981"/>
    </source>
</evidence>
<organism evidence="2 3">
    <name type="scientific">Neogemmobacter tilapiae</name>
    <dbReference type="NCBI Taxonomy" id="875041"/>
    <lineage>
        <taxon>Bacteria</taxon>
        <taxon>Pseudomonadati</taxon>
        <taxon>Pseudomonadota</taxon>
        <taxon>Alphaproteobacteria</taxon>
        <taxon>Rhodobacterales</taxon>
        <taxon>Paracoccaceae</taxon>
        <taxon>Neogemmobacter</taxon>
    </lineage>
</organism>
<dbReference type="AlphaFoldDB" id="A0A918TSE6"/>
<feature type="transmembrane region" description="Helical" evidence="1">
    <location>
        <begin position="24"/>
        <end position="43"/>
    </location>
</feature>
<protein>
    <submittedName>
        <fullName evidence="2">Uncharacterized protein</fullName>
    </submittedName>
</protein>
<name>A0A918TSE6_9RHOB</name>
<evidence type="ECO:0000313" key="2">
    <source>
        <dbReference type="EMBL" id="GHC57666.1"/>
    </source>
</evidence>
<evidence type="ECO:0000256" key="1">
    <source>
        <dbReference type="SAM" id="Phobius"/>
    </source>
</evidence>
<gene>
    <name evidence="2" type="ORF">GCM10007315_21420</name>
</gene>
<reference evidence="2" key="1">
    <citation type="journal article" date="2014" name="Int. J. Syst. Evol. Microbiol.">
        <title>Complete genome sequence of Corynebacterium casei LMG S-19264T (=DSM 44701T), isolated from a smear-ripened cheese.</title>
        <authorList>
            <consortium name="US DOE Joint Genome Institute (JGI-PGF)"/>
            <person name="Walter F."/>
            <person name="Albersmeier A."/>
            <person name="Kalinowski J."/>
            <person name="Ruckert C."/>
        </authorList>
    </citation>
    <scope>NUCLEOTIDE SEQUENCE</scope>
    <source>
        <strain evidence="2">KCTC 23310</strain>
    </source>
</reference>
<dbReference type="EMBL" id="BMYJ01000006">
    <property type="protein sequence ID" value="GHC57666.1"/>
    <property type="molecule type" value="Genomic_DNA"/>
</dbReference>
<keyword evidence="1" id="KW-0472">Membrane</keyword>
<sequence length="93" mass="10403">MATRRLRPMFVAKRSYRLRRLRDGARMLPFLGAFLYVLPLLWVPTGQTRDLARDAVYLFLAWGVLIGLTALIAARLRAAGNDADDPASAEDAE</sequence>
<reference evidence="2" key="2">
    <citation type="submission" date="2020-09" db="EMBL/GenBank/DDBJ databases">
        <authorList>
            <person name="Sun Q."/>
            <person name="Kim S."/>
        </authorList>
    </citation>
    <scope>NUCLEOTIDE SEQUENCE</scope>
    <source>
        <strain evidence="2">KCTC 23310</strain>
    </source>
</reference>
<dbReference type="RefSeq" id="WP_189411669.1">
    <property type="nucleotide sequence ID" value="NZ_BMYJ01000006.1"/>
</dbReference>